<dbReference type="Gene3D" id="3.20.20.70">
    <property type="entry name" value="Aldolase class I"/>
    <property type="match status" value="1"/>
</dbReference>
<dbReference type="InterPro" id="IPR026418">
    <property type="entry name" value="Pseudo_rSAM"/>
</dbReference>
<name>A0A7L5EM83_PARDI</name>
<dbReference type="AlphaFoldDB" id="A0A7L5EM83"/>
<evidence type="ECO:0000313" key="1">
    <source>
        <dbReference type="EMBL" id="QJE29912.1"/>
    </source>
</evidence>
<accession>A0A7L5EM83</accession>
<gene>
    <name evidence="1" type="ORF">HHO38_17115</name>
</gene>
<dbReference type="RefSeq" id="WP_170106105.1">
    <property type="nucleotide sequence ID" value="NZ_CP051672.1"/>
</dbReference>
<dbReference type="EMBL" id="CP051672">
    <property type="protein sequence ID" value="QJE29912.1"/>
    <property type="molecule type" value="Genomic_DNA"/>
</dbReference>
<dbReference type="NCBIfam" id="TIGR04150">
    <property type="entry name" value="pseudo_rSAM_GG"/>
    <property type="match status" value="1"/>
</dbReference>
<dbReference type="InterPro" id="IPR058240">
    <property type="entry name" value="rSAM_sf"/>
</dbReference>
<dbReference type="Proteomes" id="UP000501982">
    <property type="component" value="Chromosome"/>
</dbReference>
<dbReference type="InterPro" id="IPR013785">
    <property type="entry name" value="Aldolase_TIM"/>
</dbReference>
<sequence>MNKFWIILEPYTFIWSNSVTILLYNTLSKKAFLAKNNEMLAPIILALENKRNLYSVLVDENKLQYQTVKDFISILRDSYSGDCVSLELCKNKPMVMYPSLNFNEDMNREIEFVKSQETLGRKILNNLISIDIYLGGTCSYTCDYCDTKYKQIRWCKSNKETLPYDKLHGLLSEISTLNSISVNFFGEIFTYPYINELLKELSSCLFNKKFILDYKYSLDHERKIAHLINSGGNIGLLIGDTERLNQLAALPFLHDKNLECIFSVEGESEFSFLANFISMHNLENVFIYPYFNGTNQDFFRKNIFQDKDDILVEELDKREIFMRQTLNSNFFGKLTVLSNGDILPNVNANSIGNIDHGIKNLIYKEIAEGSYWLQTRNKIEPCKNCLYRVLCSPISNYEIAMGKMDLCNVSRVGQTEPQTTE</sequence>
<dbReference type="SUPFAM" id="SSF102114">
    <property type="entry name" value="Radical SAM enzymes"/>
    <property type="match status" value="1"/>
</dbReference>
<proteinExistence type="predicted"/>
<evidence type="ECO:0000313" key="2">
    <source>
        <dbReference type="Proteomes" id="UP000501982"/>
    </source>
</evidence>
<organism evidence="1 2">
    <name type="scientific">Parabacteroides distasonis</name>
    <dbReference type="NCBI Taxonomy" id="823"/>
    <lineage>
        <taxon>Bacteria</taxon>
        <taxon>Pseudomonadati</taxon>
        <taxon>Bacteroidota</taxon>
        <taxon>Bacteroidia</taxon>
        <taxon>Bacteroidales</taxon>
        <taxon>Tannerellaceae</taxon>
        <taxon>Parabacteroides</taxon>
    </lineage>
</organism>
<protein>
    <submittedName>
        <fullName evidence="1">TIGR04150 pseudo-rSAM protein</fullName>
    </submittedName>
</protein>
<reference evidence="1 2" key="1">
    <citation type="submission" date="2020-04" db="EMBL/GenBank/DDBJ databases">
        <title>Complete Genomes and Methylome analysis of CBBP consortium that reverse antibiotic-induced susceptibility to vancomycin-resistant Enterococcus faecium infection.</title>
        <authorList>
            <person name="Fomenkov A."/>
            <person name="Zhang Z."/>
            <person name="Pamer E."/>
            <person name="Roberts R.J."/>
        </authorList>
    </citation>
    <scope>NUCLEOTIDE SEQUENCE [LARGE SCALE GENOMIC DNA]</scope>
    <source>
        <strain evidence="2">CBBP</strain>
    </source>
</reference>